<dbReference type="InterPro" id="IPR007511">
    <property type="entry name" value="DUF501"/>
</dbReference>
<dbReference type="AlphaFoldDB" id="A0A9Q7A5V8"/>
<proteinExistence type="predicted"/>
<keyword evidence="2" id="KW-1185">Reference proteome</keyword>
<sequence>MSCRRFDDSLVLAVARRCFWGFPQVILCDPMGPSGPFPTTFWLTCPYLDRLCGTLEGEGAVRCLEGFLVDRREAWIAYHEEAVLLRLALLGARGAFVRRFRPRLWEGLRGGVGGVRLQDRPRVKCLHLQVASWLGRGRHPGEAWLRSRLGPLDCDDPEGRPCGGVCP</sequence>
<dbReference type="PANTHER" id="PTHR37163:SF1">
    <property type="entry name" value="DUF501 DOMAIN-CONTAINING PROTEIN"/>
    <property type="match status" value="1"/>
</dbReference>
<dbReference type="RefSeq" id="WP_274372804.1">
    <property type="nucleotide sequence ID" value="NZ_CP072943.1"/>
</dbReference>
<reference evidence="2" key="1">
    <citation type="submission" date="2021-04" db="EMBL/GenBank/DDBJ databases">
        <title>A novel Synergistetes isolate from a pyrite-forming mixed culture.</title>
        <authorList>
            <person name="Bunk B."/>
            <person name="Sproer C."/>
            <person name="Spring S."/>
            <person name="Pester M."/>
        </authorList>
    </citation>
    <scope>NUCLEOTIDE SEQUENCE [LARGE SCALE GENOMIC DNA]</scope>
    <source>
        <strain evidence="2">J.5.4.2-T.3.5.2</strain>
    </source>
</reference>
<protein>
    <submittedName>
        <fullName evidence="1">DUF501 domain-containing protein</fullName>
    </submittedName>
</protein>
<evidence type="ECO:0000313" key="1">
    <source>
        <dbReference type="EMBL" id="QTX31636.1"/>
    </source>
</evidence>
<dbReference type="Pfam" id="PF04417">
    <property type="entry name" value="DUF501"/>
    <property type="match status" value="1"/>
</dbReference>
<gene>
    <name evidence="1" type="ORF">KAR29_09745</name>
</gene>
<accession>A0A9Q7A5V8</accession>
<dbReference type="Proteomes" id="UP000671879">
    <property type="component" value="Chromosome"/>
</dbReference>
<name>A0A9Q7A5V8_9BACT</name>
<dbReference type="EMBL" id="CP072943">
    <property type="protein sequence ID" value="QTX31636.1"/>
    <property type="molecule type" value="Genomic_DNA"/>
</dbReference>
<evidence type="ECO:0000313" key="2">
    <source>
        <dbReference type="Proteomes" id="UP000671879"/>
    </source>
</evidence>
<dbReference type="KEGG" id="aram:KAR29_09745"/>
<organism evidence="1 2">
    <name type="scientific">Aminithiophilus ramosus</name>
    <dbReference type="NCBI Taxonomy" id="3029084"/>
    <lineage>
        <taxon>Bacteria</taxon>
        <taxon>Thermotogati</taxon>
        <taxon>Synergistota</taxon>
        <taxon>Synergistia</taxon>
        <taxon>Synergistales</taxon>
        <taxon>Aminithiophilaceae</taxon>
        <taxon>Aminithiophilus</taxon>
    </lineage>
</organism>
<dbReference type="PANTHER" id="PTHR37163">
    <property type="entry name" value="CONSERVED PROTEIN"/>
    <property type="match status" value="1"/>
</dbReference>